<dbReference type="Proteomes" id="UP000887579">
    <property type="component" value="Unplaced"/>
</dbReference>
<accession>A0AC34F7X2</accession>
<evidence type="ECO:0000313" key="1">
    <source>
        <dbReference type="Proteomes" id="UP000887579"/>
    </source>
</evidence>
<organism evidence="1 2">
    <name type="scientific">Panagrolaimus sp. ES5</name>
    <dbReference type="NCBI Taxonomy" id="591445"/>
    <lineage>
        <taxon>Eukaryota</taxon>
        <taxon>Metazoa</taxon>
        <taxon>Ecdysozoa</taxon>
        <taxon>Nematoda</taxon>
        <taxon>Chromadorea</taxon>
        <taxon>Rhabditida</taxon>
        <taxon>Tylenchina</taxon>
        <taxon>Panagrolaimomorpha</taxon>
        <taxon>Panagrolaimoidea</taxon>
        <taxon>Panagrolaimidae</taxon>
        <taxon>Panagrolaimus</taxon>
    </lineage>
</organism>
<proteinExistence type="predicted"/>
<evidence type="ECO:0000313" key="2">
    <source>
        <dbReference type="WBParaSite" id="ES5_v2.g13132.t1"/>
    </source>
</evidence>
<sequence length="323" mass="37381">MDLSASQTFASNPKLQADNSMNAVSSKKIYFTGPYRRQEWSLPESIIFYMAKNPKSAEIYQKLVKSCKYFYIKNPIAVVEFLSLDDNSVFMTSFDDYRDCKNLSDVANKFWITDSLGNSFDRTVSTYISSIIPHLFRCDVKELTLNQQIILFDEFLFLSSNVTKIALEQTVVKYENASIVPLEKLIKALPNVKKIIFGDNLTDSGITSNTAKELLELNNFLNVEEFHISDIPETFDIETFFAYFKVGLCLNNNIVQIFNFLEKKFIKFGFECITPISNAYQIRLEKIVDEVLGTEIREYKAPFISFIELDDEKWTKMYSIYYA</sequence>
<reference evidence="2" key="1">
    <citation type="submission" date="2022-11" db="UniProtKB">
        <authorList>
            <consortium name="WormBaseParasite"/>
        </authorList>
    </citation>
    <scope>IDENTIFICATION</scope>
</reference>
<protein>
    <submittedName>
        <fullName evidence="2">Uncharacterized protein</fullName>
    </submittedName>
</protein>
<name>A0AC34F7X2_9BILA</name>
<dbReference type="WBParaSite" id="ES5_v2.g13132.t1">
    <property type="protein sequence ID" value="ES5_v2.g13132.t1"/>
    <property type="gene ID" value="ES5_v2.g13132"/>
</dbReference>